<organism evidence="8 9">
    <name type="scientific">Paenibacillus albus</name>
    <dbReference type="NCBI Taxonomy" id="2495582"/>
    <lineage>
        <taxon>Bacteria</taxon>
        <taxon>Bacillati</taxon>
        <taxon>Bacillota</taxon>
        <taxon>Bacilli</taxon>
        <taxon>Bacillales</taxon>
        <taxon>Paenibacillaceae</taxon>
        <taxon>Paenibacillus</taxon>
    </lineage>
</organism>
<dbReference type="InterPro" id="IPR050390">
    <property type="entry name" value="C5-Methyltransferase"/>
</dbReference>
<evidence type="ECO:0000256" key="5">
    <source>
        <dbReference type="PROSITE-ProRule" id="PRU01016"/>
    </source>
</evidence>
<dbReference type="KEGG" id="palb:EJC50_07705"/>
<keyword evidence="9" id="KW-1185">Reference proteome</keyword>
<dbReference type="OrthoDB" id="9813719at2"/>
<evidence type="ECO:0000313" key="8">
    <source>
        <dbReference type="EMBL" id="AZN39561.1"/>
    </source>
</evidence>
<dbReference type="GO" id="GO:0032259">
    <property type="term" value="P:methylation"/>
    <property type="evidence" value="ECO:0007669"/>
    <property type="project" value="UniProtKB-KW"/>
</dbReference>
<dbReference type="PANTHER" id="PTHR10629">
    <property type="entry name" value="CYTOSINE-SPECIFIC METHYLTRANSFERASE"/>
    <property type="match status" value="1"/>
</dbReference>
<evidence type="ECO:0000256" key="1">
    <source>
        <dbReference type="ARBA" id="ARBA00022603"/>
    </source>
</evidence>
<comment type="similarity">
    <text evidence="5 6">Belongs to the class I-like SAM-binding methyltransferase superfamily. C5-methyltransferase family.</text>
</comment>
<evidence type="ECO:0000256" key="6">
    <source>
        <dbReference type="RuleBase" id="RU000416"/>
    </source>
</evidence>
<proteinExistence type="inferred from homology"/>
<dbReference type="Gene3D" id="3.90.120.10">
    <property type="entry name" value="DNA Methylase, subunit A, domain 2"/>
    <property type="match status" value="1"/>
</dbReference>
<name>A0A3S9A1G2_9BACL</name>
<gene>
    <name evidence="8" type="ORF">EJC50_07705</name>
</gene>
<keyword evidence="2 5" id="KW-0808">Transferase</keyword>
<dbReference type="Proteomes" id="UP000272528">
    <property type="component" value="Chromosome"/>
</dbReference>
<reference evidence="9" key="1">
    <citation type="submission" date="2018-12" db="EMBL/GenBank/DDBJ databases">
        <title>Genome sequence of Peanibacillus sp.</title>
        <authorList>
            <person name="Subramani G."/>
            <person name="Srinivasan S."/>
            <person name="Kim M.K."/>
        </authorList>
    </citation>
    <scope>NUCLEOTIDE SEQUENCE [LARGE SCALE GENOMIC DNA]</scope>
    <source>
        <strain evidence="9">18JY67-1</strain>
    </source>
</reference>
<evidence type="ECO:0000256" key="4">
    <source>
        <dbReference type="ARBA" id="ARBA00022747"/>
    </source>
</evidence>
<keyword evidence="4" id="KW-0680">Restriction system</keyword>
<sequence length="418" mass="47428">MSRCYTIKYISYHFFWGYHVKFSAIDLFSGAGGVSEALKKHFDIKCAVEFDKIIASTYALNHGSDHLLVKDIRKVKKKKWNKINKKLNGSNLDLLVATPPCQGFSRHSRKKSVTNSDDRNKLIMQVIRVAKIYQPNYILFENVDNIVNFKIFHIFLSLLTNLSAEGHKKDLKRPSYHLRFEVVDAVNYGVPQHRKRMILIGKKINEFPNTHAIIKESVKGIPYVTNPLPLWPITEKAPTIRKHLEPYNLSKLEAGGADEKDKLHRCRNLSPDNLVRIQATPQNGGSRSDWKEEQLSLECHKKSNVSFGDVYGRMNFDSYAPTITCGCLAYTKGRFGHPEEDRAISMREAALIQTFPYHYKFTGKSGGNANEGSTENIATQIGNAVPVKLAQSLVDLIYNELIKETQTGLFPKQLVAQT</sequence>
<accession>A0A3S9A1G2</accession>
<dbReference type="NCBIfam" id="TIGR00675">
    <property type="entry name" value="dcm"/>
    <property type="match status" value="1"/>
</dbReference>
<dbReference type="PROSITE" id="PS51679">
    <property type="entry name" value="SAM_MT_C5"/>
    <property type="match status" value="1"/>
</dbReference>
<dbReference type="PROSITE" id="PS00094">
    <property type="entry name" value="C5_MTASE_1"/>
    <property type="match status" value="1"/>
</dbReference>
<dbReference type="InterPro" id="IPR029063">
    <property type="entry name" value="SAM-dependent_MTases_sf"/>
</dbReference>
<dbReference type="PANTHER" id="PTHR10629:SF52">
    <property type="entry name" value="DNA (CYTOSINE-5)-METHYLTRANSFERASE 1"/>
    <property type="match status" value="1"/>
</dbReference>
<dbReference type="GO" id="GO:0044027">
    <property type="term" value="P:negative regulation of gene expression via chromosomal CpG island methylation"/>
    <property type="evidence" value="ECO:0007669"/>
    <property type="project" value="TreeGrafter"/>
</dbReference>
<dbReference type="GO" id="GO:0009307">
    <property type="term" value="P:DNA restriction-modification system"/>
    <property type="evidence" value="ECO:0007669"/>
    <property type="project" value="UniProtKB-KW"/>
</dbReference>
<dbReference type="EMBL" id="CP034437">
    <property type="protein sequence ID" value="AZN39561.1"/>
    <property type="molecule type" value="Genomic_DNA"/>
</dbReference>
<evidence type="ECO:0000256" key="7">
    <source>
        <dbReference type="RuleBase" id="RU000417"/>
    </source>
</evidence>
<keyword evidence="1 5" id="KW-0489">Methyltransferase</keyword>
<dbReference type="Pfam" id="PF00145">
    <property type="entry name" value="DNA_methylase"/>
    <property type="match status" value="1"/>
</dbReference>
<comment type="catalytic activity">
    <reaction evidence="7">
        <text>a 2'-deoxycytidine in DNA + S-adenosyl-L-methionine = a 5-methyl-2'-deoxycytidine in DNA + S-adenosyl-L-homocysteine + H(+)</text>
        <dbReference type="Rhea" id="RHEA:13681"/>
        <dbReference type="Rhea" id="RHEA-COMP:11369"/>
        <dbReference type="Rhea" id="RHEA-COMP:11370"/>
        <dbReference type="ChEBI" id="CHEBI:15378"/>
        <dbReference type="ChEBI" id="CHEBI:57856"/>
        <dbReference type="ChEBI" id="CHEBI:59789"/>
        <dbReference type="ChEBI" id="CHEBI:85452"/>
        <dbReference type="ChEBI" id="CHEBI:85454"/>
        <dbReference type="EC" id="2.1.1.37"/>
    </reaction>
</comment>
<dbReference type="AlphaFoldDB" id="A0A3S9A1G2"/>
<dbReference type="GO" id="GO:0003677">
    <property type="term" value="F:DNA binding"/>
    <property type="evidence" value="ECO:0007669"/>
    <property type="project" value="TreeGrafter"/>
</dbReference>
<protein>
    <recommendedName>
        <fullName evidence="7">Cytosine-specific methyltransferase</fullName>
        <ecNumber evidence="7">2.1.1.37</ecNumber>
    </recommendedName>
</protein>
<keyword evidence="3 5" id="KW-0949">S-adenosyl-L-methionine</keyword>
<dbReference type="REBASE" id="286015">
    <property type="entry name" value="M.Psp671ORF7705P"/>
</dbReference>
<dbReference type="SUPFAM" id="SSF53335">
    <property type="entry name" value="S-adenosyl-L-methionine-dependent methyltransferases"/>
    <property type="match status" value="1"/>
</dbReference>
<evidence type="ECO:0000256" key="3">
    <source>
        <dbReference type="ARBA" id="ARBA00022691"/>
    </source>
</evidence>
<dbReference type="EC" id="2.1.1.37" evidence="7"/>
<dbReference type="Gene3D" id="3.40.50.150">
    <property type="entry name" value="Vaccinia Virus protein VP39"/>
    <property type="match status" value="1"/>
</dbReference>
<dbReference type="PRINTS" id="PR00105">
    <property type="entry name" value="C5METTRFRASE"/>
</dbReference>
<feature type="active site" evidence="5">
    <location>
        <position position="101"/>
    </location>
</feature>
<evidence type="ECO:0000256" key="2">
    <source>
        <dbReference type="ARBA" id="ARBA00022679"/>
    </source>
</evidence>
<evidence type="ECO:0000313" key="9">
    <source>
        <dbReference type="Proteomes" id="UP000272528"/>
    </source>
</evidence>
<dbReference type="GO" id="GO:0003886">
    <property type="term" value="F:DNA (cytosine-5-)-methyltransferase activity"/>
    <property type="evidence" value="ECO:0007669"/>
    <property type="project" value="UniProtKB-EC"/>
</dbReference>
<dbReference type="InterPro" id="IPR018117">
    <property type="entry name" value="C5_DNA_meth_AS"/>
</dbReference>
<dbReference type="InterPro" id="IPR001525">
    <property type="entry name" value="C5_MeTfrase"/>
</dbReference>